<evidence type="ECO:0000259" key="1">
    <source>
        <dbReference type="SMART" id="SM01321"/>
    </source>
</evidence>
<dbReference type="InterPro" id="IPR002686">
    <property type="entry name" value="Transposase_17"/>
</dbReference>
<organism evidence="2 3">
    <name type="scientific">Subdoligranulum variabile</name>
    <dbReference type="NCBI Taxonomy" id="214851"/>
    <lineage>
        <taxon>Bacteria</taxon>
        <taxon>Bacillati</taxon>
        <taxon>Bacillota</taxon>
        <taxon>Clostridia</taxon>
        <taxon>Eubacteriales</taxon>
        <taxon>Oscillospiraceae</taxon>
        <taxon>Subdoligranulum</taxon>
    </lineage>
</organism>
<comment type="caution">
    <text evidence="2">The sequence shown here is derived from an EMBL/GenBank/DDBJ whole genome shotgun (WGS) entry which is preliminary data.</text>
</comment>
<dbReference type="InterPro" id="IPR052715">
    <property type="entry name" value="RAYT_transposase"/>
</dbReference>
<dbReference type="GO" id="GO:0043565">
    <property type="term" value="F:sequence-specific DNA binding"/>
    <property type="evidence" value="ECO:0007669"/>
    <property type="project" value="TreeGrafter"/>
</dbReference>
<protein>
    <submittedName>
        <fullName evidence="2">Transposase</fullName>
    </submittedName>
</protein>
<name>A0A943DE29_9FIRM</name>
<proteinExistence type="predicted"/>
<reference evidence="2" key="1">
    <citation type="submission" date="2021-02" db="EMBL/GenBank/DDBJ databases">
        <title>Infant gut strain persistence is associated with maternal origin, phylogeny, and functional potential including surface adhesion and iron acquisition.</title>
        <authorList>
            <person name="Lou Y.C."/>
        </authorList>
    </citation>
    <scope>NUCLEOTIDE SEQUENCE</scope>
    <source>
        <strain evidence="2">L3_101_000M1_dasL3_101_000M1_concoct_87</strain>
    </source>
</reference>
<dbReference type="SUPFAM" id="SSF143422">
    <property type="entry name" value="Transposase IS200-like"/>
    <property type="match status" value="1"/>
</dbReference>
<dbReference type="AlphaFoldDB" id="A0A943DE29"/>
<evidence type="ECO:0000313" key="2">
    <source>
        <dbReference type="EMBL" id="MBS5331891.1"/>
    </source>
</evidence>
<accession>A0A943DE29</accession>
<gene>
    <name evidence="2" type="ORF">KHY36_05095</name>
</gene>
<evidence type="ECO:0000313" key="3">
    <source>
        <dbReference type="Proteomes" id="UP000759273"/>
    </source>
</evidence>
<dbReference type="PANTHER" id="PTHR36966">
    <property type="entry name" value="REP-ASSOCIATED TYROSINE TRANSPOSASE"/>
    <property type="match status" value="1"/>
</dbReference>
<feature type="domain" description="Transposase IS200-like" evidence="1">
    <location>
        <begin position="21"/>
        <end position="140"/>
    </location>
</feature>
<dbReference type="GO" id="GO:0006313">
    <property type="term" value="P:DNA transposition"/>
    <property type="evidence" value="ECO:0007669"/>
    <property type="project" value="InterPro"/>
</dbReference>
<dbReference type="Gene3D" id="3.30.70.1290">
    <property type="entry name" value="Transposase IS200-like"/>
    <property type="match status" value="1"/>
</dbReference>
<dbReference type="Proteomes" id="UP000759273">
    <property type="component" value="Unassembled WGS sequence"/>
</dbReference>
<dbReference type="PANTHER" id="PTHR36966:SF1">
    <property type="entry name" value="REP-ASSOCIATED TYROSINE TRANSPOSASE"/>
    <property type="match status" value="1"/>
</dbReference>
<sequence>MDYAILCPRKNPRLQNYDYRRENYYFVTVCAHHKQCVFGAAGKPNVVGQMAAQGIKDISRHFPGVGVDEYVVMPNHVHMILVFPQEQCNLSAVVGSYKSYVSKMFHVEHPGVTLWQRSFYDHIIRDENAYCEIKRYIQENPLKWDLDEYNPHA</sequence>
<dbReference type="EMBL" id="JAGZGG010000008">
    <property type="protein sequence ID" value="MBS5331891.1"/>
    <property type="molecule type" value="Genomic_DNA"/>
</dbReference>
<dbReference type="Pfam" id="PF01797">
    <property type="entry name" value="Y1_Tnp"/>
    <property type="match status" value="1"/>
</dbReference>
<dbReference type="GO" id="GO:0004803">
    <property type="term" value="F:transposase activity"/>
    <property type="evidence" value="ECO:0007669"/>
    <property type="project" value="InterPro"/>
</dbReference>
<dbReference type="InterPro" id="IPR036515">
    <property type="entry name" value="Transposase_17_sf"/>
</dbReference>
<dbReference type="SMART" id="SM01321">
    <property type="entry name" value="Y1_Tnp"/>
    <property type="match status" value="1"/>
</dbReference>